<dbReference type="PANTHER" id="PTHR42754">
    <property type="entry name" value="ENDOGLUCANASE"/>
    <property type="match status" value="1"/>
</dbReference>
<dbReference type="RefSeq" id="WP_011371872.1">
    <property type="nucleotide sequence ID" value="NC_007575.1"/>
</dbReference>
<dbReference type="OrthoDB" id="5372178at2"/>
<reference evidence="1 2" key="1">
    <citation type="journal article" date="2008" name="Appl. Environ. Microbiol.">
        <title>Genome of the epsilonproteobacterial chemolithoautotroph Sulfurimonas denitrificans.</title>
        <authorList>
            <person name="Sievert S.M."/>
            <person name="Scott K.M."/>
            <person name="Klotz M.G."/>
            <person name="Chain P.S.G."/>
            <person name="Hauser L.J."/>
            <person name="Hemp J."/>
            <person name="Huegler M."/>
            <person name="Land M."/>
            <person name="Lapidus A."/>
            <person name="Larimer F.W."/>
            <person name="Lucas S."/>
            <person name="Malfatti S.A."/>
            <person name="Meyer F."/>
            <person name="Paulsen I.T."/>
            <person name="Ren Q."/>
            <person name="Simon J."/>
            <person name="Bailey K."/>
            <person name="Diaz E."/>
            <person name="Fitzpatrick K.A."/>
            <person name="Glover B."/>
            <person name="Gwatney N."/>
            <person name="Korajkic A."/>
            <person name="Long A."/>
            <person name="Mobberley J.M."/>
            <person name="Pantry S.N."/>
            <person name="Pazder G."/>
            <person name="Peterson S."/>
            <person name="Quintanilla J.D."/>
            <person name="Sprinkle R."/>
            <person name="Stephens J."/>
            <person name="Thomas P."/>
            <person name="Vaughn R."/>
            <person name="Weber M.J."/>
            <person name="Wooten L.L."/>
        </authorList>
    </citation>
    <scope>NUCLEOTIDE SEQUENCE [LARGE SCALE GENOMIC DNA]</scope>
    <source>
        <strain evidence="2">ATCC 33889 / DSM 1251</strain>
    </source>
</reference>
<dbReference type="STRING" id="326298.Suden_0236"/>
<dbReference type="AlphaFoldDB" id="Q30U14"/>
<protein>
    <submittedName>
        <fullName evidence="1">Uncharacterized protein</fullName>
    </submittedName>
</protein>
<dbReference type="HOGENOM" id="CLU_717512_0_0_7"/>
<dbReference type="Proteomes" id="UP000002714">
    <property type="component" value="Chromosome"/>
</dbReference>
<keyword evidence="2" id="KW-1185">Reference proteome</keyword>
<evidence type="ECO:0000313" key="2">
    <source>
        <dbReference type="Proteomes" id="UP000002714"/>
    </source>
</evidence>
<proteinExistence type="predicted"/>
<name>Q30U14_SULDN</name>
<dbReference type="PANTHER" id="PTHR42754:SF1">
    <property type="entry name" value="LIPOPROTEIN"/>
    <property type="match status" value="1"/>
</dbReference>
<accession>Q30U14</accession>
<evidence type="ECO:0000313" key="1">
    <source>
        <dbReference type="EMBL" id="ABB43517.1"/>
    </source>
</evidence>
<sequence>MIRKLVLIIPALVFAFGNKQQYEIDQKAQQIGFSKIFDKYKNGILEPSSLEFNSMVYDDSNNIIIAGAKSGKPIVRKVDVHGNELWRKQYGDDYGGVQYIEKASENTYILIRNTEDKKNKNSFLTQVLLIDTYGNLKGESLFPLLLDENSKIKQTNDKGFILVSGTNIIKMDANGFKVWHQTYENLDLNDFIELVNDEYLFVGKKNIDEKKIDKSAHIMRTDSKGNILWNKDYTNINEFQNIIAKPNELILMGNMPLQVTITKIDQKGNIIWNYIHTASENTFGRDFIENKSGNFVVAGKIYMSSVKSEYLMIFELTNNGELLWNHSYGLSYGSDTANSILEAPDGYIMSGVITPIEHKRNESGFFPSRERGWIFKVNRQGVYSD</sequence>
<gene>
    <name evidence="1" type="ordered locus">Suden_0236</name>
</gene>
<organism evidence="1 2">
    <name type="scientific">Sulfurimonas denitrificans (strain ATCC 33889 / DSM 1251)</name>
    <name type="common">Thiomicrospira denitrificans (strain ATCC 33889 / DSM 1251)</name>
    <dbReference type="NCBI Taxonomy" id="326298"/>
    <lineage>
        <taxon>Bacteria</taxon>
        <taxon>Pseudomonadati</taxon>
        <taxon>Campylobacterota</taxon>
        <taxon>Epsilonproteobacteria</taxon>
        <taxon>Campylobacterales</taxon>
        <taxon>Sulfurimonadaceae</taxon>
        <taxon>Sulfurimonas</taxon>
    </lineage>
</organism>
<dbReference type="SUPFAM" id="SSF50998">
    <property type="entry name" value="Quinoprotein alcohol dehydrogenase-like"/>
    <property type="match status" value="1"/>
</dbReference>
<dbReference type="InterPro" id="IPR011047">
    <property type="entry name" value="Quinoprotein_ADH-like_sf"/>
</dbReference>
<dbReference type="EMBL" id="CP000153">
    <property type="protein sequence ID" value="ABB43517.1"/>
    <property type="molecule type" value="Genomic_DNA"/>
</dbReference>
<dbReference type="KEGG" id="tdn:Suden_0236"/>
<dbReference type="eggNOG" id="COG1520">
    <property type="taxonomic scope" value="Bacteria"/>
</dbReference>